<evidence type="ECO:0000313" key="1">
    <source>
        <dbReference type="EMBL" id="MCF2303482.1"/>
    </source>
</evidence>
<proteinExistence type="predicted"/>
<reference evidence="1" key="1">
    <citation type="submission" date="2019-11" db="EMBL/GenBank/DDBJ databases">
        <title>Comparative genomics of photobacteria reveal adaptation to distinct habitats.</title>
        <authorList>
            <person name="Fuertes-Perez S."/>
            <person name="Hilgarth M."/>
            <person name="Vogel R.F."/>
        </authorList>
    </citation>
    <scope>NUCLEOTIDE SEQUENCE</scope>
    <source>
        <strain evidence="1">TMW2.2145</strain>
    </source>
</reference>
<name>A0AAW4ZQG7_PHOPO</name>
<protein>
    <submittedName>
        <fullName evidence="1">Uncharacterized protein</fullName>
    </submittedName>
</protein>
<accession>A0AAW4ZQG7</accession>
<organism evidence="1 2">
    <name type="scientific">Photobacterium phosphoreum</name>
    <dbReference type="NCBI Taxonomy" id="659"/>
    <lineage>
        <taxon>Bacteria</taxon>
        <taxon>Pseudomonadati</taxon>
        <taxon>Pseudomonadota</taxon>
        <taxon>Gammaproteobacteria</taxon>
        <taxon>Vibrionales</taxon>
        <taxon>Vibrionaceae</taxon>
        <taxon>Photobacterium</taxon>
    </lineage>
</organism>
<evidence type="ECO:0000313" key="2">
    <source>
        <dbReference type="Proteomes" id="UP000813876"/>
    </source>
</evidence>
<comment type="caution">
    <text evidence="1">The sequence shown here is derived from an EMBL/GenBank/DDBJ whole genome shotgun (WGS) entry which is preliminary data.</text>
</comment>
<dbReference type="EMBL" id="WMCP01000026">
    <property type="protein sequence ID" value="MCF2303482.1"/>
    <property type="molecule type" value="Genomic_DNA"/>
</dbReference>
<dbReference type="AlphaFoldDB" id="A0AAW4ZQG7"/>
<sequence length="346" mass="40368">MAGIEKDESILLIQHAINAYHSEKRTQQELAKFLCIETSRLSEGKKGNWRLMPSQKKRIIDEFGYPKQGKGTYVKAEHYSTVNQFIDSYFDAEEQRFYQRLSNALGCDNYQVKFLDCVLLKDCSNDNNSNELKLSILNDYVNSNEFYDWFNMVKNDDSVYNNLTTLASWNRYGLMSCSRYKYEFMSSYLYKVGMLKFCHNSSYIIGGEQNKNVVENEFVLSGNMVLDEHVFIGKNKRFKSSISIPKRYEGTLKHLGEIDLFPDSWDKVKLKIFLSDSMRYNVLIILIPSDVSYSYLINKRMIIIEDLNLIEDINMLMEFFDIPSFESSIKYKIAKNGGYVPGARRL</sequence>
<dbReference type="Proteomes" id="UP000813876">
    <property type="component" value="Unassembled WGS sequence"/>
</dbReference>
<dbReference type="RefSeq" id="WP_232581637.1">
    <property type="nucleotide sequence ID" value="NZ_WMCP01000026.1"/>
</dbReference>
<gene>
    <name evidence="1" type="ORF">GLP33_17265</name>
</gene>